<name>A0AAD7NA18_9AGAR</name>
<dbReference type="PANTHER" id="PTHR10071">
    <property type="entry name" value="TRANSCRIPTION FACTOR GATA FAMILY MEMBER"/>
    <property type="match status" value="1"/>
</dbReference>
<dbReference type="InterPro" id="IPR039355">
    <property type="entry name" value="Transcription_factor_GATA"/>
</dbReference>
<dbReference type="SMART" id="SM00401">
    <property type="entry name" value="ZnF_GATA"/>
    <property type="match status" value="2"/>
</dbReference>
<dbReference type="GO" id="GO:0000978">
    <property type="term" value="F:RNA polymerase II cis-regulatory region sequence-specific DNA binding"/>
    <property type="evidence" value="ECO:0007669"/>
    <property type="project" value="TreeGrafter"/>
</dbReference>
<feature type="domain" description="GATA-type" evidence="7">
    <location>
        <begin position="61"/>
        <end position="114"/>
    </location>
</feature>
<evidence type="ECO:0000256" key="4">
    <source>
        <dbReference type="ARBA" id="ARBA00022833"/>
    </source>
</evidence>
<evidence type="ECO:0000313" key="9">
    <source>
        <dbReference type="Proteomes" id="UP001215280"/>
    </source>
</evidence>
<comment type="subcellular location">
    <subcellularLocation>
        <location evidence="1">Nucleus</location>
    </subcellularLocation>
</comment>
<dbReference type="Proteomes" id="UP001215280">
    <property type="component" value="Unassembled WGS sequence"/>
</dbReference>
<dbReference type="EMBL" id="JARJLG010000072">
    <property type="protein sequence ID" value="KAJ7753081.1"/>
    <property type="molecule type" value="Genomic_DNA"/>
</dbReference>
<evidence type="ECO:0000256" key="5">
    <source>
        <dbReference type="ARBA" id="ARBA00023242"/>
    </source>
</evidence>
<dbReference type="Pfam" id="PF00320">
    <property type="entry name" value="GATA"/>
    <property type="match status" value="2"/>
</dbReference>
<feature type="domain" description="GATA-type" evidence="7">
    <location>
        <begin position="1"/>
        <end position="41"/>
    </location>
</feature>
<dbReference type="SUPFAM" id="SSF57716">
    <property type="entry name" value="Glucocorticoid receptor-like (DNA-binding domain)"/>
    <property type="match status" value="2"/>
</dbReference>
<comment type="caution">
    <text evidence="8">The sequence shown here is derived from an EMBL/GenBank/DDBJ whole genome shotgun (WGS) entry which is preliminary data.</text>
</comment>
<keyword evidence="2" id="KW-0479">Metal-binding</keyword>
<keyword evidence="9" id="KW-1185">Reference proteome</keyword>
<dbReference type="PRINTS" id="PR00619">
    <property type="entry name" value="GATAZNFINGER"/>
</dbReference>
<dbReference type="PROSITE" id="PS50114">
    <property type="entry name" value="GATA_ZN_FINGER_2"/>
    <property type="match status" value="2"/>
</dbReference>
<evidence type="ECO:0000259" key="7">
    <source>
        <dbReference type="PROSITE" id="PS50114"/>
    </source>
</evidence>
<dbReference type="PROSITE" id="PS00344">
    <property type="entry name" value="GATA_ZN_FINGER_1"/>
    <property type="match status" value="1"/>
</dbReference>
<sequence>MRQCSHCRRTSTPLWRRDPETQQTLCNACGIYVRQRHMRRPRALIDADREDDQEFEEAESPFGGRQCSHCRARETCVWRRNKEGDQVCNACGVFERLRGIPRPLSLQHRKIRARFRNRQMALPP</sequence>
<keyword evidence="3 6" id="KW-0863">Zinc-finger</keyword>
<dbReference type="GO" id="GO:0008270">
    <property type="term" value="F:zinc ion binding"/>
    <property type="evidence" value="ECO:0007669"/>
    <property type="project" value="UniProtKB-KW"/>
</dbReference>
<organism evidence="8 9">
    <name type="scientific">Mycena maculata</name>
    <dbReference type="NCBI Taxonomy" id="230809"/>
    <lineage>
        <taxon>Eukaryota</taxon>
        <taxon>Fungi</taxon>
        <taxon>Dikarya</taxon>
        <taxon>Basidiomycota</taxon>
        <taxon>Agaricomycotina</taxon>
        <taxon>Agaricomycetes</taxon>
        <taxon>Agaricomycetidae</taxon>
        <taxon>Agaricales</taxon>
        <taxon>Marasmiineae</taxon>
        <taxon>Mycenaceae</taxon>
        <taxon>Mycena</taxon>
    </lineage>
</organism>
<evidence type="ECO:0000313" key="8">
    <source>
        <dbReference type="EMBL" id="KAJ7753081.1"/>
    </source>
</evidence>
<dbReference type="CDD" id="cd00202">
    <property type="entry name" value="ZnF_GATA"/>
    <property type="match status" value="2"/>
</dbReference>
<dbReference type="InterPro" id="IPR013088">
    <property type="entry name" value="Znf_NHR/GATA"/>
</dbReference>
<keyword evidence="5" id="KW-0539">Nucleus</keyword>
<evidence type="ECO:0000256" key="6">
    <source>
        <dbReference type="PROSITE-ProRule" id="PRU00094"/>
    </source>
</evidence>
<dbReference type="Gene3D" id="3.30.50.10">
    <property type="entry name" value="Erythroid Transcription Factor GATA-1, subunit A"/>
    <property type="match status" value="2"/>
</dbReference>
<reference evidence="8" key="1">
    <citation type="submission" date="2023-03" db="EMBL/GenBank/DDBJ databases">
        <title>Massive genome expansion in bonnet fungi (Mycena s.s.) driven by repeated elements and novel gene families across ecological guilds.</title>
        <authorList>
            <consortium name="Lawrence Berkeley National Laboratory"/>
            <person name="Harder C.B."/>
            <person name="Miyauchi S."/>
            <person name="Viragh M."/>
            <person name="Kuo A."/>
            <person name="Thoen E."/>
            <person name="Andreopoulos B."/>
            <person name="Lu D."/>
            <person name="Skrede I."/>
            <person name="Drula E."/>
            <person name="Henrissat B."/>
            <person name="Morin E."/>
            <person name="Kohler A."/>
            <person name="Barry K."/>
            <person name="LaButti K."/>
            <person name="Morin E."/>
            <person name="Salamov A."/>
            <person name="Lipzen A."/>
            <person name="Mereny Z."/>
            <person name="Hegedus B."/>
            <person name="Baldrian P."/>
            <person name="Stursova M."/>
            <person name="Weitz H."/>
            <person name="Taylor A."/>
            <person name="Grigoriev I.V."/>
            <person name="Nagy L.G."/>
            <person name="Martin F."/>
            <person name="Kauserud H."/>
        </authorList>
    </citation>
    <scope>NUCLEOTIDE SEQUENCE</scope>
    <source>
        <strain evidence="8">CBHHK188m</strain>
    </source>
</reference>
<evidence type="ECO:0000256" key="1">
    <source>
        <dbReference type="ARBA" id="ARBA00004123"/>
    </source>
</evidence>
<proteinExistence type="predicted"/>
<dbReference type="AlphaFoldDB" id="A0AAD7NA18"/>
<dbReference type="GO" id="GO:0045944">
    <property type="term" value="P:positive regulation of transcription by RNA polymerase II"/>
    <property type="evidence" value="ECO:0007669"/>
    <property type="project" value="TreeGrafter"/>
</dbReference>
<dbReference type="GO" id="GO:0045165">
    <property type="term" value="P:cell fate commitment"/>
    <property type="evidence" value="ECO:0007669"/>
    <property type="project" value="TreeGrafter"/>
</dbReference>
<evidence type="ECO:0000256" key="3">
    <source>
        <dbReference type="ARBA" id="ARBA00022771"/>
    </source>
</evidence>
<dbReference type="GO" id="GO:0005634">
    <property type="term" value="C:nucleus"/>
    <property type="evidence" value="ECO:0007669"/>
    <property type="project" value="UniProtKB-SubCell"/>
</dbReference>
<dbReference type="InterPro" id="IPR000679">
    <property type="entry name" value="Znf_GATA"/>
</dbReference>
<dbReference type="GO" id="GO:0000122">
    <property type="term" value="P:negative regulation of transcription by RNA polymerase II"/>
    <property type="evidence" value="ECO:0007669"/>
    <property type="project" value="TreeGrafter"/>
</dbReference>
<dbReference type="GO" id="GO:0000981">
    <property type="term" value="F:DNA-binding transcription factor activity, RNA polymerase II-specific"/>
    <property type="evidence" value="ECO:0007669"/>
    <property type="project" value="TreeGrafter"/>
</dbReference>
<evidence type="ECO:0000256" key="2">
    <source>
        <dbReference type="ARBA" id="ARBA00022723"/>
    </source>
</evidence>
<protein>
    <recommendedName>
        <fullName evidence="7">GATA-type domain-containing protein</fullName>
    </recommendedName>
</protein>
<dbReference type="PANTHER" id="PTHR10071:SF281">
    <property type="entry name" value="BOX A-BINDING FACTOR-RELATED"/>
    <property type="match status" value="1"/>
</dbReference>
<accession>A0AAD7NA18</accession>
<gene>
    <name evidence="8" type="ORF">DFH07DRAFT_921522</name>
</gene>
<keyword evidence="4" id="KW-0862">Zinc</keyword>